<dbReference type="PROSITE" id="PS50022">
    <property type="entry name" value="FA58C_3"/>
    <property type="match status" value="1"/>
</dbReference>
<dbReference type="GO" id="GO:0005975">
    <property type="term" value="P:carbohydrate metabolic process"/>
    <property type="evidence" value="ECO:0007669"/>
    <property type="project" value="InterPro"/>
</dbReference>
<evidence type="ECO:0000313" key="5">
    <source>
        <dbReference type="Proteomes" id="UP000253094"/>
    </source>
</evidence>
<name>A0A367F7N4_9ACTN</name>
<organism evidence="4 5">
    <name type="scientific">Sphaerisporangium album</name>
    <dbReference type="NCBI Taxonomy" id="509200"/>
    <lineage>
        <taxon>Bacteria</taxon>
        <taxon>Bacillati</taxon>
        <taxon>Actinomycetota</taxon>
        <taxon>Actinomycetes</taxon>
        <taxon>Streptosporangiales</taxon>
        <taxon>Streptosporangiaceae</taxon>
        <taxon>Sphaerisporangium</taxon>
    </lineage>
</organism>
<dbReference type="PROSITE" id="PS51175">
    <property type="entry name" value="CBM6"/>
    <property type="match status" value="1"/>
</dbReference>
<gene>
    <name evidence="4" type="ORF">DQ384_31030</name>
</gene>
<dbReference type="Gene3D" id="3.20.20.80">
    <property type="entry name" value="Glycosidases"/>
    <property type="match status" value="1"/>
</dbReference>
<protein>
    <submittedName>
        <fullName evidence="4">Alpha-L-fucosidase</fullName>
    </submittedName>
</protein>
<comment type="caution">
    <text evidence="4">The sequence shown here is derived from an EMBL/GenBank/DDBJ whole genome shotgun (WGS) entry which is preliminary data.</text>
</comment>
<dbReference type="Gene3D" id="2.60.120.260">
    <property type="entry name" value="Galactose-binding domain-like"/>
    <property type="match status" value="2"/>
</dbReference>
<keyword evidence="5" id="KW-1185">Reference proteome</keyword>
<evidence type="ECO:0000259" key="3">
    <source>
        <dbReference type="PROSITE" id="PS51175"/>
    </source>
</evidence>
<feature type="signal peptide" evidence="1">
    <location>
        <begin position="1"/>
        <end position="33"/>
    </location>
</feature>
<dbReference type="InterPro" id="IPR057739">
    <property type="entry name" value="Glyco_hydro_29_N"/>
</dbReference>
<dbReference type="SUPFAM" id="SSF49785">
    <property type="entry name" value="Galactose-binding domain-like"/>
    <property type="match status" value="2"/>
</dbReference>
<dbReference type="GO" id="GO:0030246">
    <property type="term" value="F:carbohydrate binding"/>
    <property type="evidence" value="ECO:0007669"/>
    <property type="project" value="InterPro"/>
</dbReference>
<dbReference type="RefSeq" id="WP_114032426.1">
    <property type="nucleotide sequence ID" value="NZ_QOIL01000021.1"/>
</dbReference>
<accession>A0A367F7N4</accession>
<feature type="chain" id="PRO_5016951774" evidence="1">
    <location>
        <begin position="34"/>
        <end position="722"/>
    </location>
</feature>
<dbReference type="InterPro" id="IPR000421">
    <property type="entry name" value="FA58C"/>
</dbReference>
<evidence type="ECO:0000313" key="4">
    <source>
        <dbReference type="EMBL" id="RCG25939.1"/>
    </source>
</evidence>
<evidence type="ECO:0000259" key="2">
    <source>
        <dbReference type="PROSITE" id="PS50022"/>
    </source>
</evidence>
<feature type="domain" description="F5/8 type C" evidence="2">
    <location>
        <begin position="439"/>
        <end position="583"/>
    </location>
</feature>
<reference evidence="4 5" key="1">
    <citation type="submission" date="2018-06" db="EMBL/GenBank/DDBJ databases">
        <title>Sphaerisporangium craniellae sp. nov., isolated from a marine sponge in the South China Sea.</title>
        <authorList>
            <person name="Li L."/>
        </authorList>
    </citation>
    <scope>NUCLEOTIDE SEQUENCE [LARGE SCALE GENOMIC DNA]</scope>
    <source>
        <strain evidence="4 5">CCTCC AA 208026</strain>
    </source>
</reference>
<dbReference type="InterPro" id="IPR005084">
    <property type="entry name" value="CBM6"/>
</dbReference>
<feature type="domain" description="CBM6" evidence="3">
    <location>
        <begin position="602"/>
        <end position="722"/>
    </location>
</feature>
<dbReference type="SUPFAM" id="SSF51445">
    <property type="entry name" value="(Trans)glycosidases"/>
    <property type="match status" value="1"/>
</dbReference>
<dbReference type="InterPro" id="IPR006311">
    <property type="entry name" value="TAT_signal"/>
</dbReference>
<dbReference type="PROSITE" id="PS51318">
    <property type="entry name" value="TAT"/>
    <property type="match status" value="1"/>
</dbReference>
<sequence>MAVPPTRRGRLTAALVAVTSLVLGMCLATPARADLQNPRQTYLRNSVAGLFLHWGERTSPQHTNCAQWEADVTNGGWTPTYWVNEARKLHAQYLVLATFHSRLGYARPWPSSIPGSCRTGRDFLGELITAASAQNLKVILYMTDDPQWHNEGLSSGSWLNSSAYSSYKGHSVDLTTRDGFGEFSYDNFFEVMDRYPNLAGFWIDNDNAYWESHNLYEQIYQRRPNYTISNNNEDTPIMDMISNEQKTGMTPSYDYTQAVYTAAPRLIEADFKLPSTGAWWYDGSNPSVDRKLTLGRLISNAGSSVKALMAETAQVNGRFPSNQEAFNTFADGYLDQIWESLNGTEGGGYMYGGLKPGFWNNGAHGVTTISKSDPNLHYIHVVTPPTSGSSLQVRDNGYRITSVTNLRTGAALAFTQANGTLTINGVSSWDPYDTVFKVTSSGREGVYAGVTVSATASASGHAASAAGDGDYLTYWDSNKTTPVSLDFDLGSSKPVKYIGVNQREDSVSYARSATEQSARIRDYRVYVSSNGTSWGSPVKTGTLPSHRGVQFVDVSATTRYVRLEVVNTHAASTDTTRYKRLRVDEAWVGGSYPGGGPGGDTTLVEAENGTLNGSAAVASCSTCLGGAKVRFIGNNANNYATLTVNASTAGTKQVTVYAEVSGTRSFFVSVNGGAGVEVPVTGTDWYSPTSVTVPLSLTAGANTLRFYNNGANAPDLDRITVG</sequence>
<dbReference type="CDD" id="cd04081">
    <property type="entry name" value="CBM35_galactosidase-like"/>
    <property type="match status" value="1"/>
</dbReference>
<dbReference type="Pfam" id="PF00754">
    <property type="entry name" value="F5_F8_type_C"/>
    <property type="match status" value="1"/>
</dbReference>
<dbReference type="InterPro" id="IPR008979">
    <property type="entry name" value="Galactose-bd-like_sf"/>
</dbReference>
<dbReference type="EMBL" id="QOIL01000021">
    <property type="protein sequence ID" value="RCG25939.1"/>
    <property type="molecule type" value="Genomic_DNA"/>
</dbReference>
<proteinExistence type="predicted"/>
<dbReference type="OrthoDB" id="3196343at2"/>
<dbReference type="AlphaFoldDB" id="A0A367F7N4"/>
<dbReference type="Pfam" id="PF01120">
    <property type="entry name" value="Alpha_L_fucos"/>
    <property type="match status" value="1"/>
</dbReference>
<keyword evidence="1" id="KW-0732">Signal</keyword>
<dbReference type="Proteomes" id="UP000253094">
    <property type="component" value="Unassembled WGS sequence"/>
</dbReference>
<dbReference type="InterPro" id="IPR017853">
    <property type="entry name" value="GH"/>
</dbReference>
<evidence type="ECO:0000256" key="1">
    <source>
        <dbReference type="SAM" id="SignalP"/>
    </source>
</evidence>
<dbReference type="GO" id="GO:0004560">
    <property type="term" value="F:alpha-L-fucosidase activity"/>
    <property type="evidence" value="ECO:0007669"/>
    <property type="project" value="InterPro"/>
</dbReference>